<reference evidence="1 2" key="1">
    <citation type="submission" date="2018-12" db="EMBL/GenBank/DDBJ databases">
        <authorList>
            <consortium name="Pathogen Informatics"/>
        </authorList>
    </citation>
    <scope>NUCLEOTIDE SEQUENCE [LARGE SCALE GENOMIC DNA]</scope>
    <source>
        <strain evidence="1 2">NCTC13652</strain>
    </source>
</reference>
<dbReference type="OrthoDB" id="5147543at2"/>
<accession>A0A448NWU0</accession>
<dbReference type="AlphaFoldDB" id="A0A448NWU0"/>
<dbReference type="STRING" id="1122997.GCA_000425285_01944"/>
<dbReference type="Proteomes" id="UP000277858">
    <property type="component" value="Chromosome"/>
</dbReference>
<keyword evidence="2" id="KW-1185">Reference proteome</keyword>
<protein>
    <submittedName>
        <fullName evidence="1">Uncharacterized protein</fullName>
    </submittedName>
</protein>
<proteinExistence type="predicted"/>
<dbReference type="RefSeq" id="WP_051238463.1">
    <property type="nucleotide sequence ID" value="NZ_CP040635.1"/>
</dbReference>
<organism evidence="1 2">
    <name type="scientific">Acidipropionibacterium jensenii</name>
    <dbReference type="NCBI Taxonomy" id="1749"/>
    <lineage>
        <taxon>Bacteria</taxon>
        <taxon>Bacillati</taxon>
        <taxon>Actinomycetota</taxon>
        <taxon>Actinomycetes</taxon>
        <taxon>Propionibacteriales</taxon>
        <taxon>Propionibacteriaceae</taxon>
        <taxon>Acidipropionibacterium</taxon>
    </lineage>
</organism>
<dbReference type="SUPFAM" id="SSF116922">
    <property type="entry name" value="YugE-like"/>
    <property type="match status" value="1"/>
</dbReference>
<evidence type="ECO:0000313" key="1">
    <source>
        <dbReference type="EMBL" id="VEI02410.1"/>
    </source>
</evidence>
<dbReference type="GeneID" id="82885978"/>
<evidence type="ECO:0000313" key="2">
    <source>
        <dbReference type="Proteomes" id="UP000277858"/>
    </source>
</evidence>
<name>A0A448NWU0_9ACTN</name>
<dbReference type="EMBL" id="LR134473">
    <property type="protein sequence ID" value="VEI02410.1"/>
    <property type="molecule type" value="Genomic_DNA"/>
</dbReference>
<dbReference type="InterPro" id="IPR023162">
    <property type="entry name" value="Apc36109-like_dom_sf"/>
</dbReference>
<dbReference type="Gene3D" id="1.10.340.20">
    <property type="entry name" value="Apc36109-like domain"/>
    <property type="match status" value="1"/>
</dbReference>
<sequence>MDGPCRRELAARVSRILFDADPIGIVVEPHVDEYDSEADEIIDRLPDAQDAADTRSLVHQVFVTWFDDQIAGPEDRYTSIADQIWALWHGGLDTSVCRCE</sequence>
<gene>
    <name evidence="1" type="ORF">NCTC13652_00584</name>
</gene>